<evidence type="ECO:0000313" key="1">
    <source>
        <dbReference type="EMBL" id="KAF7318107.1"/>
    </source>
</evidence>
<accession>A0A8H6WHR2</accession>
<evidence type="ECO:0000313" key="2">
    <source>
        <dbReference type="Proteomes" id="UP000613580"/>
    </source>
</evidence>
<comment type="caution">
    <text evidence="1">The sequence shown here is derived from an EMBL/GenBank/DDBJ whole genome shotgun (WGS) entry which is preliminary data.</text>
</comment>
<name>A0A8H6WHR2_MYCCL</name>
<dbReference type="Proteomes" id="UP000613580">
    <property type="component" value="Unassembled WGS sequence"/>
</dbReference>
<gene>
    <name evidence="1" type="ORF">HMN09_00318600</name>
</gene>
<dbReference type="AlphaFoldDB" id="A0A8H6WHR2"/>
<reference evidence="1" key="1">
    <citation type="submission" date="2020-05" db="EMBL/GenBank/DDBJ databases">
        <title>Mycena genomes resolve the evolution of fungal bioluminescence.</title>
        <authorList>
            <person name="Tsai I.J."/>
        </authorList>
    </citation>
    <scope>NUCLEOTIDE SEQUENCE</scope>
    <source>
        <strain evidence="1">110903Hualien_Pintung</strain>
    </source>
</reference>
<sequence>MDATRRYMRLCVSPLLKLHHRLKPTAIPLFTSGPIYPPNVRGNSLFEPRLLFDRGPILFQLQQLRARMPHPRAGRISVVISLLFVARVLTQLSRYCSAQSTVSCLFDSLFIASDRGLVSPPKSPPKLPIAVRNIQDAGFWDGVPVRS</sequence>
<protein>
    <submittedName>
        <fullName evidence="1">Uncharacterized protein</fullName>
    </submittedName>
</protein>
<keyword evidence="2" id="KW-1185">Reference proteome</keyword>
<proteinExistence type="predicted"/>
<organism evidence="1 2">
    <name type="scientific">Mycena chlorophos</name>
    <name type="common">Agaric fungus</name>
    <name type="synonym">Agaricus chlorophos</name>
    <dbReference type="NCBI Taxonomy" id="658473"/>
    <lineage>
        <taxon>Eukaryota</taxon>
        <taxon>Fungi</taxon>
        <taxon>Dikarya</taxon>
        <taxon>Basidiomycota</taxon>
        <taxon>Agaricomycotina</taxon>
        <taxon>Agaricomycetes</taxon>
        <taxon>Agaricomycetidae</taxon>
        <taxon>Agaricales</taxon>
        <taxon>Marasmiineae</taxon>
        <taxon>Mycenaceae</taxon>
        <taxon>Mycena</taxon>
    </lineage>
</organism>
<dbReference type="EMBL" id="JACAZE010000004">
    <property type="protein sequence ID" value="KAF7318107.1"/>
    <property type="molecule type" value="Genomic_DNA"/>
</dbReference>